<dbReference type="EMBL" id="BART01021435">
    <property type="protein sequence ID" value="GAH00236.1"/>
    <property type="molecule type" value="Genomic_DNA"/>
</dbReference>
<protein>
    <submittedName>
        <fullName evidence="1">Uncharacterized protein</fullName>
    </submittedName>
</protein>
<accession>X1AVH7</accession>
<evidence type="ECO:0000313" key="2">
    <source>
        <dbReference type="EMBL" id="GAH00236.1"/>
    </source>
</evidence>
<comment type="caution">
    <text evidence="1">The sequence shown here is derived from an EMBL/GenBank/DDBJ whole genome shotgun (WGS) entry which is preliminary data.</text>
</comment>
<gene>
    <name evidence="1" type="ORF">S01H4_05984</name>
    <name evidence="2" type="ORF">S01H4_39547</name>
</gene>
<dbReference type="AlphaFoldDB" id="X1AVH7"/>
<dbReference type="EMBL" id="BART01001792">
    <property type="protein sequence ID" value="GAG73267.1"/>
    <property type="molecule type" value="Genomic_DNA"/>
</dbReference>
<name>X1AVH7_9ZZZZ</name>
<organism evidence="1">
    <name type="scientific">marine sediment metagenome</name>
    <dbReference type="NCBI Taxonomy" id="412755"/>
    <lineage>
        <taxon>unclassified sequences</taxon>
        <taxon>metagenomes</taxon>
        <taxon>ecological metagenomes</taxon>
    </lineage>
</organism>
<sequence>MFLREIGLLTSQEVNNMEFKQKKPQKVITLNLNNTRQVFNSLNDHYLFELVNEDKNILLGYLEVEKFKVNSESSEKYGLMTRVKINLTLGNLFPSKDPPIIKLIKKKLRSC</sequence>
<proteinExistence type="predicted"/>
<reference evidence="1" key="1">
    <citation type="journal article" date="2014" name="Front. Microbiol.">
        <title>High frequency of phylogenetically diverse reductive dehalogenase-homologous genes in deep subseafloor sedimentary metagenomes.</title>
        <authorList>
            <person name="Kawai M."/>
            <person name="Futagami T."/>
            <person name="Toyoda A."/>
            <person name="Takaki Y."/>
            <person name="Nishi S."/>
            <person name="Hori S."/>
            <person name="Arai W."/>
            <person name="Tsubouchi T."/>
            <person name="Morono Y."/>
            <person name="Uchiyama I."/>
            <person name="Ito T."/>
            <person name="Fujiyama A."/>
            <person name="Inagaki F."/>
            <person name="Takami H."/>
        </authorList>
    </citation>
    <scope>NUCLEOTIDE SEQUENCE</scope>
    <source>
        <strain evidence="1">Expedition CK06-06</strain>
    </source>
</reference>
<evidence type="ECO:0000313" key="1">
    <source>
        <dbReference type="EMBL" id="GAG73267.1"/>
    </source>
</evidence>